<evidence type="ECO:0000313" key="10">
    <source>
        <dbReference type="Proteomes" id="UP000179145"/>
    </source>
</evidence>
<proteinExistence type="inferred from homology"/>
<comment type="pathway">
    <text evidence="1 8">Amino-acid biosynthesis; L-isoleucine biosynthesis; L-isoleucine from 2-oxobutanoate: step 1/4.</text>
</comment>
<evidence type="ECO:0000256" key="2">
    <source>
        <dbReference type="ARBA" id="ARBA00005025"/>
    </source>
</evidence>
<dbReference type="NCBIfam" id="NF008864">
    <property type="entry name" value="PRK11895.1"/>
    <property type="match status" value="1"/>
</dbReference>
<dbReference type="InterPro" id="IPR027271">
    <property type="entry name" value="Acetolactate_synth/TF_NikR_C"/>
</dbReference>
<dbReference type="Gene3D" id="3.30.70.1150">
    <property type="entry name" value="ACT-like. Chain A, domain 2"/>
    <property type="match status" value="1"/>
</dbReference>
<dbReference type="KEGG" id="kba:A0U89_13025"/>
<dbReference type="GO" id="GO:0009097">
    <property type="term" value="P:isoleucine biosynthetic process"/>
    <property type="evidence" value="ECO:0007669"/>
    <property type="project" value="UniProtKB-UniRule"/>
</dbReference>
<evidence type="ECO:0000313" key="9">
    <source>
        <dbReference type="EMBL" id="AOX17897.1"/>
    </source>
</evidence>
<accession>A0A1D8UWM1</accession>
<dbReference type="Gene3D" id="3.30.70.260">
    <property type="match status" value="1"/>
</dbReference>
<evidence type="ECO:0000256" key="3">
    <source>
        <dbReference type="ARBA" id="ARBA00006341"/>
    </source>
</evidence>
<evidence type="ECO:0000256" key="1">
    <source>
        <dbReference type="ARBA" id="ARBA00004974"/>
    </source>
</evidence>
<dbReference type="Pfam" id="PF10369">
    <property type="entry name" value="ALS_ss_C"/>
    <property type="match status" value="1"/>
</dbReference>
<dbReference type="RefSeq" id="WP_070403418.1">
    <property type="nucleotide sequence ID" value="NZ_BJVW01000005.1"/>
</dbReference>
<dbReference type="eggNOG" id="COG0440">
    <property type="taxonomic scope" value="Bacteria"/>
</dbReference>
<keyword evidence="5 8" id="KW-0028">Amino-acid biosynthesis</keyword>
<gene>
    <name evidence="9" type="ORF">A0U89_13025</name>
</gene>
<dbReference type="Pfam" id="PF22629">
    <property type="entry name" value="ACT_AHAS_ss"/>
    <property type="match status" value="1"/>
</dbReference>
<dbReference type="PROSITE" id="PS51671">
    <property type="entry name" value="ACT"/>
    <property type="match status" value="1"/>
</dbReference>
<evidence type="ECO:0000256" key="8">
    <source>
        <dbReference type="RuleBase" id="RU368092"/>
    </source>
</evidence>
<organism evidence="9 10">
    <name type="scientific">Kozakia baliensis</name>
    <dbReference type="NCBI Taxonomy" id="153496"/>
    <lineage>
        <taxon>Bacteria</taxon>
        <taxon>Pseudomonadati</taxon>
        <taxon>Pseudomonadota</taxon>
        <taxon>Alphaproteobacteria</taxon>
        <taxon>Acetobacterales</taxon>
        <taxon>Acetobacteraceae</taxon>
        <taxon>Kozakia</taxon>
    </lineage>
</organism>
<dbReference type="OrthoDB" id="9787365at2"/>
<dbReference type="AlphaFoldDB" id="A0A1D8UWM1"/>
<keyword evidence="8" id="KW-0808">Transferase</keyword>
<dbReference type="STRING" id="153496.A0U89_13025"/>
<sequence>MAQDIQNAVIAVLIENESGALARVVGLFSGRGYNIESLTVSAVDAERKLSRITVVTSGTEMVIAQIKAQLARLIPVHGVCDLTATGPHVAREMALVKVVSHGETRTEGMRIADAFRAHIVDTTSGSFVFELTGSTEKLDAFVELMRPLGLAEVSRTGIAAIGRGPQTFYSNQESF</sequence>
<dbReference type="NCBIfam" id="TIGR00119">
    <property type="entry name" value="acolac_sm"/>
    <property type="match status" value="1"/>
</dbReference>
<dbReference type="GO" id="GO:1990610">
    <property type="term" value="F:acetolactate synthase regulator activity"/>
    <property type="evidence" value="ECO:0007669"/>
    <property type="project" value="UniProtKB-UniRule"/>
</dbReference>
<comment type="catalytic activity">
    <reaction evidence="7 8">
        <text>2 pyruvate + H(+) = (2S)-2-acetolactate + CO2</text>
        <dbReference type="Rhea" id="RHEA:25249"/>
        <dbReference type="ChEBI" id="CHEBI:15361"/>
        <dbReference type="ChEBI" id="CHEBI:15378"/>
        <dbReference type="ChEBI" id="CHEBI:16526"/>
        <dbReference type="ChEBI" id="CHEBI:58476"/>
        <dbReference type="EC" id="2.2.1.6"/>
    </reaction>
</comment>
<dbReference type="InterPro" id="IPR004789">
    <property type="entry name" value="Acetalactate_synth_ssu"/>
</dbReference>
<dbReference type="GO" id="GO:0009099">
    <property type="term" value="P:L-valine biosynthetic process"/>
    <property type="evidence" value="ECO:0007669"/>
    <property type="project" value="UniProtKB-UniRule"/>
</dbReference>
<reference evidence="9 10" key="1">
    <citation type="journal article" date="2016" name="Microb. Cell Fact.">
        <title>Dissection of exopolysaccharide biosynthesis in Kozakia baliensis.</title>
        <authorList>
            <person name="Brandt J.U."/>
            <person name="Jakob F."/>
            <person name="Behr J."/>
            <person name="Geissler A.J."/>
            <person name="Vogel R.F."/>
        </authorList>
    </citation>
    <scope>NUCLEOTIDE SEQUENCE [LARGE SCALE GENOMIC DNA]</scope>
    <source>
        <strain evidence="9 10">DSM 14400</strain>
    </source>
</reference>
<dbReference type="GO" id="GO:0003984">
    <property type="term" value="F:acetolactate synthase activity"/>
    <property type="evidence" value="ECO:0007669"/>
    <property type="project" value="UniProtKB-UniRule"/>
</dbReference>
<dbReference type="InterPro" id="IPR039557">
    <property type="entry name" value="AHAS_ACT"/>
</dbReference>
<dbReference type="CDD" id="cd04878">
    <property type="entry name" value="ACT_AHAS"/>
    <property type="match status" value="1"/>
</dbReference>
<protein>
    <recommendedName>
        <fullName evidence="8">Acetolactate synthase small subunit</fullName>
        <shortName evidence="8">AHAS</shortName>
        <shortName evidence="8">ALS</shortName>
        <ecNumber evidence="8">2.2.1.6</ecNumber>
    </recommendedName>
    <alternativeName>
        <fullName evidence="8">Acetohydroxy-acid synthase small subunit</fullName>
    </alternativeName>
</protein>
<keyword evidence="6 8" id="KW-0100">Branched-chain amino acid biosynthesis</keyword>
<dbReference type="InterPro" id="IPR002912">
    <property type="entry name" value="ACT_dom"/>
</dbReference>
<dbReference type="PANTHER" id="PTHR30239">
    <property type="entry name" value="ACETOLACTATE SYNTHASE SMALL SUBUNIT"/>
    <property type="match status" value="1"/>
</dbReference>
<dbReference type="InterPro" id="IPR054480">
    <property type="entry name" value="AHAS_small-like_ACT"/>
</dbReference>
<dbReference type="EMBL" id="CP014674">
    <property type="protein sequence ID" value="AOX17897.1"/>
    <property type="molecule type" value="Genomic_DNA"/>
</dbReference>
<name>A0A1D8UWM1_9PROT</name>
<keyword evidence="10" id="KW-1185">Reference proteome</keyword>
<evidence type="ECO:0000256" key="7">
    <source>
        <dbReference type="ARBA" id="ARBA00048670"/>
    </source>
</evidence>
<dbReference type="InterPro" id="IPR019455">
    <property type="entry name" value="Acetolactate_synth_ssu_C"/>
</dbReference>
<dbReference type="PANTHER" id="PTHR30239:SF0">
    <property type="entry name" value="ACETOLACTATE SYNTHASE SMALL SUBUNIT 1, CHLOROPLASTIC"/>
    <property type="match status" value="1"/>
</dbReference>
<evidence type="ECO:0000256" key="4">
    <source>
        <dbReference type="ARBA" id="ARBA00011744"/>
    </source>
</evidence>
<dbReference type="Proteomes" id="UP000179145">
    <property type="component" value="Chromosome"/>
</dbReference>
<evidence type="ECO:0000256" key="6">
    <source>
        <dbReference type="ARBA" id="ARBA00023304"/>
    </source>
</evidence>
<dbReference type="GO" id="GO:0005829">
    <property type="term" value="C:cytosol"/>
    <property type="evidence" value="ECO:0007669"/>
    <property type="project" value="TreeGrafter"/>
</dbReference>
<dbReference type="InterPro" id="IPR045865">
    <property type="entry name" value="ACT-like_dom_sf"/>
</dbReference>
<dbReference type="UniPathway" id="UPA00047">
    <property type="reaction ID" value="UER00055"/>
</dbReference>
<comment type="function">
    <text evidence="8">Catalyzes the conversion of 2 pyruvate molecules into acetolactate in the first common step of the biosynthetic pathway of the branched-amino acids such as leucine, isoleucine, and valine.</text>
</comment>
<dbReference type="UniPathway" id="UPA00049">
    <property type="reaction ID" value="UER00059"/>
</dbReference>
<evidence type="ECO:0000256" key="5">
    <source>
        <dbReference type="ARBA" id="ARBA00022605"/>
    </source>
</evidence>
<comment type="subunit">
    <text evidence="4 8">Dimer of large and small chains.</text>
</comment>
<dbReference type="SUPFAM" id="SSF55021">
    <property type="entry name" value="ACT-like"/>
    <property type="match status" value="2"/>
</dbReference>
<dbReference type="EC" id="2.2.1.6" evidence="8"/>
<comment type="similarity">
    <text evidence="3 8">Belongs to the acetolactate synthase small subunit family.</text>
</comment>
<comment type="pathway">
    <text evidence="2 8">Amino-acid biosynthesis; L-valine biosynthesis; L-valine from pyruvate: step 1/4.</text>
</comment>